<dbReference type="EMBL" id="CP060632">
    <property type="protein sequence ID" value="QNM00826.1"/>
    <property type="molecule type" value="Genomic_DNA"/>
</dbReference>
<dbReference type="Proteomes" id="UP000515819">
    <property type="component" value="Chromosome"/>
</dbReference>
<reference evidence="1 2" key="1">
    <citation type="submission" date="2020-08" db="EMBL/GenBank/DDBJ databases">
        <authorList>
            <person name="Liu C."/>
            <person name="Sun Q."/>
        </authorList>
    </citation>
    <scope>NUCLEOTIDE SEQUENCE [LARGE SCALE GENOMIC DNA]</scope>
    <source>
        <strain evidence="1 2">NSJ-4</strain>
    </source>
</reference>
<gene>
    <name evidence="1" type="ORF">H9Q76_06015</name>
</gene>
<name>A0A7G9FQJ4_9FIRM</name>
<dbReference type="AlphaFoldDB" id="A0A7G9FQJ4"/>
<accession>A0A7G9FQJ4</accession>
<proteinExistence type="predicted"/>
<protein>
    <submittedName>
        <fullName evidence="1">Uncharacterized protein</fullName>
    </submittedName>
</protein>
<dbReference type="KEGG" id="wcp:H9Q76_06015"/>
<evidence type="ECO:0000313" key="2">
    <source>
        <dbReference type="Proteomes" id="UP000515819"/>
    </source>
</evidence>
<evidence type="ECO:0000313" key="1">
    <source>
        <dbReference type="EMBL" id="QNM00826.1"/>
    </source>
</evidence>
<organism evidence="1 2">
    <name type="scientific">Wujia chipingensis</name>
    <dbReference type="NCBI Taxonomy" id="2763670"/>
    <lineage>
        <taxon>Bacteria</taxon>
        <taxon>Bacillati</taxon>
        <taxon>Bacillota</taxon>
        <taxon>Clostridia</taxon>
        <taxon>Lachnospirales</taxon>
        <taxon>Lachnospiraceae</taxon>
        <taxon>Wujia</taxon>
    </lineage>
</organism>
<sequence length="236" mass="26406">MQTLKITDYTIVQTLDAIRHPQHYTINASFAVEPPAEETEPATDSYLFYASRSLNNLSTLYTSETFSTTLTDYSNAKYDSNGGFIFSADESNTFYGFESLTASIDSNGLSYLIWNNPMQADTIEAKTSPTLSFDQIDAIAKAQIDFMSIWNSSPFDPLSIADCEYTVTSIEYGLIRISDSKHKSYSLVPAWFYMLKPDESGILYKSSYVIINAIDGSIYNPFIGTLEPTDNNQTNK</sequence>
<keyword evidence="2" id="KW-1185">Reference proteome</keyword>